<gene>
    <name evidence="3" type="ORF">GOP47_0001640</name>
</gene>
<dbReference type="Gene3D" id="3.40.50.300">
    <property type="entry name" value="P-loop containing nucleotide triphosphate hydrolases"/>
    <property type="match status" value="1"/>
</dbReference>
<accession>A0A9D4VAF8</accession>
<dbReference type="Proteomes" id="UP000886520">
    <property type="component" value="Chromosome 2"/>
</dbReference>
<evidence type="ECO:0000256" key="2">
    <source>
        <dbReference type="SAM" id="MobiDB-lite"/>
    </source>
</evidence>
<comment type="caution">
    <text evidence="3">The sequence shown here is derived from an EMBL/GenBank/DDBJ whole genome shotgun (WGS) entry which is preliminary data.</text>
</comment>
<evidence type="ECO:0000256" key="1">
    <source>
        <dbReference type="ARBA" id="ARBA00022528"/>
    </source>
</evidence>
<keyword evidence="1" id="KW-0150">Chloroplast</keyword>
<dbReference type="EMBL" id="JABFUD020000003">
    <property type="protein sequence ID" value="KAI5081897.1"/>
    <property type="molecule type" value="Genomic_DNA"/>
</dbReference>
<feature type="region of interest" description="Disordered" evidence="2">
    <location>
        <begin position="929"/>
        <end position="952"/>
    </location>
</feature>
<evidence type="ECO:0000313" key="4">
    <source>
        <dbReference type="Proteomes" id="UP000886520"/>
    </source>
</evidence>
<name>A0A9D4VAF8_ADICA</name>
<feature type="compositionally biased region" description="Basic and acidic residues" evidence="2">
    <location>
        <begin position="984"/>
        <end position="996"/>
    </location>
</feature>
<feature type="region of interest" description="Disordered" evidence="2">
    <location>
        <begin position="984"/>
        <end position="1055"/>
    </location>
</feature>
<dbReference type="AlphaFoldDB" id="A0A9D4VAF8"/>
<evidence type="ECO:0000313" key="3">
    <source>
        <dbReference type="EMBL" id="KAI5081897.1"/>
    </source>
</evidence>
<proteinExistence type="predicted"/>
<dbReference type="SUPFAM" id="SSF52540">
    <property type="entry name" value="P-loop containing nucleoside triphosphate hydrolases"/>
    <property type="match status" value="1"/>
</dbReference>
<keyword evidence="1" id="KW-0934">Plastid</keyword>
<dbReference type="InterPro" id="IPR027417">
    <property type="entry name" value="P-loop_NTPase"/>
</dbReference>
<dbReference type="OrthoDB" id="1883015at2759"/>
<sequence length="1055" mass="117905">MHSGNMASASMSQSSLLSITDDMVRIFQSLITTLSDQYEAGFSSHSIGACMSNLEALRLACADLHQKLATLWPCEKQYVAVLGSTGCGKSTLLNLLLSMMCPSGRTYAQGIRADSARAVLRDTARVHVVNARSCSIRAEIEDDDSCKNSEVSPNEADCSSDCVSEDLLVSERVSFEGVLGICCAQDKPSYMSEHIPHYDKHPFILRNGRMGDAGTTKVTSVEYGPKFVGHIRWMTRKKMRKKLRDLRQTLDSIGDSSPLREQLLLELKEFWHFVRQLVNFPSSTERPTEEQINVVINDLGTKRKLLDKEERIECAVSKGFNVDRVFVREGIKKKLDQQLGKLLEDLRIEVPVASFEGGISFLDVPGTNDPRVLHQRETRDAIDRTSLILLVLDKSVMDNQTQASLAESPLLERMLMDVTAGCSLVVVGIAEKNTNKGQSPTDVIAGFDPKGNVLKTLKKVFQKIASRLCKSKRIQKEHALQRTEDLFTSFITVIPVLPFLCASLHLSPSNSELHRTFCQSEGKVSCPLRMSKAELRERCMETNIPHLLEKVHSVRVPPTEKELLDFMDSTLSGLGLLTNQTMADNSYVEFLETEGAHALSVSSEDLCFEIEEVVVNIEDALLQSVDECKLELHDINEICETVGENILSQLQTGRFSLGPFILRGFCPEVMGQRANKLISSVDKESKRITDQAYKYLFGLRGDAARLDAVFEKINNDTLPMAITLHDQLENNWKLSLHRLRAKWFCGGIDGGLLGQVREALRKAYNGALKYLAKELKKRSKSTDIRETLRLILEGNALGAHAAKVVKTEVDKAFDKFWNNLSQSLNAEVQFLWKSWQADIYKLAKSTRNILQLQKEGELDSYMLDNVKAENERFCLFQKELKTKEEELGVLRQRLKECVIESQEGFEYGYSLLQSDNVVGLRLNRNKGLLHTAESPRGGGRRGSPKTISLDKNSECSDMQTWLNEPRQGDACEAVLGAVIEENLHGPENQARKKDAHLGGTDAHSRHKLLGASSSPANIPKLGSFLGRSSRKAQVLSDAESVKLQQRQNSAKRLKK</sequence>
<keyword evidence="4" id="KW-1185">Reference proteome</keyword>
<organism evidence="3 4">
    <name type="scientific">Adiantum capillus-veneris</name>
    <name type="common">Maidenhair fern</name>
    <dbReference type="NCBI Taxonomy" id="13818"/>
    <lineage>
        <taxon>Eukaryota</taxon>
        <taxon>Viridiplantae</taxon>
        <taxon>Streptophyta</taxon>
        <taxon>Embryophyta</taxon>
        <taxon>Tracheophyta</taxon>
        <taxon>Polypodiopsida</taxon>
        <taxon>Polypodiidae</taxon>
        <taxon>Polypodiales</taxon>
        <taxon>Pteridineae</taxon>
        <taxon>Pteridaceae</taxon>
        <taxon>Vittarioideae</taxon>
        <taxon>Adiantum</taxon>
    </lineage>
</organism>
<reference evidence="3" key="1">
    <citation type="submission" date="2021-01" db="EMBL/GenBank/DDBJ databases">
        <title>Adiantum capillus-veneris genome.</title>
        <authorList>
            <person name="Fang Y."/>
            <person name="Liao Q."/>
        </authorList>
    </citation>
    <scope>NUCLEOTIDE SEQUENCE</scope>
    <source>
        <strain evidence="3">H3</strain>
        <tissue evidence="3">Leaf</tissue>
    </source>
</reference>
<protein>
    <submittedName>
        <fullName evidence="3">Uncharacterized protein</fullName>
    </submittedName>
</protein>